<dbReference type="EMBL" id="JBBPBK010000003">
    <property type="protein sequence ID" value="KAK9287982.1"/>
    <property type="molecule type" value="Genomic_DNA"/>
</dbReference>
<gene>
    <name evidence="2" type="ORF">L1049_016427</name>
</gene>
<dbReference type="AlphaFoldDB" id="A0AAP0RZT5"/>
<protein>
    <submittedName>
        <fullName evidence="2">Uncharacterized protein</fullName>
    </submittedName>
</protein>
<sequence>MDAPQTPTTPTHSENSAVGTICANCDIELVVDDVANDIVKRRTNTRSEKKDRLNIAASPSSHENSRQEKFKVAQSDVFSLGCWLLVSPLRLVVLSTGSGV</sequence>
<organism evidence="2 3">
    <name type="scientific">Liquidambar formosana</name>
    <name type="common">Formosan gum</name>
    <dbReference type="NCBI Taxonomy" id="63359"/>
    <lineage>
        <taxon>Eukaryota</taxon>
        <taxon>Viridiplantae</taxon>
        <taxon>Streptophyta</taxon>
        <taxon>Embryophyta</taxon>
        <taxon>Tracheophyta</taxon>
        <taxon>Spermatophyta</taxon>
        <taxon>Magnoliopsida</taxon>
        <taxon>eudicotyledons</taxon>
        <taxon>Gunneridae</taxon>
        <taxon>Pentapetalae</taxon>
        <taxon>Saxifragales</taxon>
        <taxon>Altingiaceae</taxon>
        <taxon>Liquidambar</taxon>
    </lineage>
</organism>
<proteinExistence type="predicted"/>
<keyword evidence="3" id="KW-1185">Reference proteome</keyword>
<reference evidence="2 3" key="1">
    <citation type="journal article" date="2024" name="Plant J.">
        <title>Genome sequences and population genomics reveal climatic adaptation and genomic divergence between two closely related sweetgum species.</title>
        <authorList>
            <person name="Xu W.Q."/>
            <person name="Ren C.Q."/>
            <person name="Zhang X.Y."/>
            <person name="Comes H.P."/>
            <person name="Liu X.H."/>
            <person name="Li Y.G."/>
            <person name="Kettle C.J."/>
            <person name="Jalonen R."/>
            <person name="Gaisberger H."/>
            <person name="Ma Y.Z."/>
            <person name="Qiu Y.X."/>
        </authorList>
    </citation>
    <scope>NUCLEOTIDE SEQUENCE [LARGE SCALE GENOMIC DNA]</scope>
    <source>
        <strain evidence="2">Hangzhou</strain>
    </source>
</reference>
<evidence type="ECO:0000313" key="3">
    <source>
        <dbReference type="Proteomes" id="UP001415857"/>
    </source>
</evidence>
<evidence type="ECO:0000313" key="2">
    <source>
        <dbReference type="EMBL" id="KAK9287982.1"/>
    </source>
</evidence>
<accession>A0AAP0RZT5</accession>
<evidence type="ECO:0000256" key="1">
    <source>
        <dbReference type="SAM" id="MobiDB-lite"/>
    </source>
</evidence>
<feature type="region of interest" description="Disordered" evidence="1">
    <location>
        <begin position="45"/>
        <end position="67"/>
    </location>
</feature>
<comment type="caution">
    <text evidence="2">The sequence shown here is derived from an EMBL/GenBank/DDBJ whole genome shotgun (WGS) entry which is preliminary data.</text>
</comment>
<dbReference type="Proteomes" id="UP001415857">
    <property type="component" value="Unassembled WGS sequence"/>
</dbReference>
<name>A0AAP0RZT5_LIQFO</name>